<dbReference type="OrthoDB" id="9398000at2759"/>
<dbReference type="Gene3D" id="1.10.1200.30">
    <property type="match status" value="1"/>
</dbReference>
<proteinExistence type="predicted"/>
<dbReference type="Pfam" id="PF00098">
    <property type="entry name" value="zf-CCHC"/>
    <property type="match status" value="1"/>
</dbReference>
<accession>A0A7K9DN87</accession>
<gene>
    <name evidence="4" type="primary">Ervk6</name>
    <name evidence="4" type="ORF">HEMCOM_R15488</name>
</gene>
<dbReference type="InterPro" id="IPR008916">
    <property type="entry name" value="Retrov_capsid_C"/>
</dbReference>
<dbReference type="Pfam" id="PF19317">
    <property type="entry name" value="Gag_p24_C"/>
    <property type="match status" value="1"/>
</dbReference>
<dbReference type="AlphaFoldDB" id="A0A7K9DN87"/>
<evidence type="ECO:0000256" key="1">
    <source>
        <dbReference type="PROSITE-ProRule" id="PRU00047"/>
    </source>
</evidence>
<evidence type="ECO:0000259" key="3">
    <source>
        <dbReference type="PROSITE" id="PS50158"/>
    </source>
</evidence>
<feature type="region of interest" description="Disordered" evidence="2">
    <location>
        <begin position="130"/>
        <end position="159"/>
    </location>
</feature>
<dbReference type="SUPFAM" id="SSF57756">
    <property type="entry name" value="Retrovirus zinc finger-like domains"/>
    <property type="match status" value="2"/>
</dbReference>
<dbReference type="GO" id="GO:0003676">
    <property type="term" value="F:nucleic acid binding"/>
    <property type="evidence" value="ECO:0007669"/>
    <property type="project" value="InterPro"/>
</dbReference>
<dbReference type="InterPro" id="IPR036875">
    <property type="entry name" value="Znf_CCHC_sf"/>
</dbReference>
<keyword evidence="5" id="KW-1185">Reference proteome</keyword>
<evidence type="ECO:0000256" key="2">
    <source>
        <dbReference type="SAM" id="MobiDB-lite"/>
    </source>
</evidence>
<dbReference type="InterPro" id="IPR045345">
    <property type="entry name" value="Gag_p24_C"/>
</dbReference>
<feature type="non-terminal residue" evidence="4">
    <location>
        <position position="159"/>
    </location>
</feature>
<dbReference type="GO" id="GO:0008270">
    <property type="term" value="F:zinc ion binding"/>
    <property type="evidence" value="ECO:0007669"/>
    <property type="project" value="UniProtKB-KW"/>
</dbReference>
<organism evidence="4 5">
    <name type="scientific">Hemiprocne comata</name>
    <dbReference type="NCBI Taxonomy" id="243314"/>
    <lineage>
        <taxon>Eukaryota</taxon>
        <taxon>Metazoa</taxon>
        <taxon>Chordata</taxon>
        <taxon>Craniata</taxon>
        <taxon>Vertebrata</taxon>
        <taxon>Euteleostomi</taxon>
        <taxon>Archelosauria</taxon>
        <taxon>Archosauria</taxon>
        <taxon>Dinosauria</taxon>
        <taxon>Saurischia</taxon>
        <taxon>Theropoda</taxon>
        <taxon>Coelurosauria</taxon>
        <taxon>Aves</taxon>
        <taxon>Neognathae</taxon>
        <taxon>Neoaves</taxon>
        <taxon>Strisores</taxon>
        <taxon>Apodiformes</taxon>
        <taxon>Apodidae</taxon>
        <taxon>Hemiprocninae</taxon>
        <taxon>Hemiprocne</taxon>
    </lineage>
</organism>
<dbReference type="PANTHER" id="PTHR40389:SF3">
    <property type="entry name" value="IGE-BINDING PROTEIN"/>
    <property type="match status" value="1"/>
</dbReference>
<dbReference type="PROSITE" id="PS50158">
    <property type="entry name" value="ZF_CCHC"/>
    <property type="match status" value="1"/>
</dbReference>
<feature type="non-terminal residue" evidence="4">
    <location>
        <position position="1"/>
    </location>
</feature>
<name>A0A7K9DN87_9AVES</name>
<feature type="domain" description="CCHC-type" evidence="3">
    <location>
        <begin position="73"/>
        <end position="88"/>
    </location>
</feature>
<dbReference type="Proteomes" id="UP000518305">
    <property type="component" value="Unassembled WGS sequence"/>
</dbReference>
<dbReference type="EMBL" id="VWZJ01012520">
    <property type="protein sequence ID" value="NXG65807.1"/>
    <property type="molecule type" value="Genomic_DNA"/>
</dbReference>
<sequence length="159" mass="17462">VDNEEAARVLLFQLAFQNANADCQKVITPIRNSAKSIAELLKACQNVGSEEHQASVLAAALAQQLMVGTVALKCFGCGKEGHIRKECPTRGGGQKRNSKRQPTMLCPRCRKGYHWSNQCRSKFNQGHFMQGNGKRGARPGTPRVNNRVYSGQEMPPVPV</sequence>
<evidence type="ECO:0000313" key="4">
    <source>
        <dbReference type="EMBL" id="NXG65807.1"/>
    </source>
</evidence>
<evidence type="ECO:0000313" key="5">
    <source>
        <dbReference type="Proteomes" id="UP000518305"/>
    </source>
</evidence>
<keyword evidence="1" id="KW-0862">Zinc</keyword>
<dbReference type="InterPro" id="IPR050195">
    <property type="entry name" value="Primate_lentivir_Gag_pol-like"/>
</dbReference>
<keyword evidence="1" id="KW-0863">Zinc-finger</keyword>
<dbReference type="SMART" id="SM00343">
    <property type="entry name" value="ZnF_C2HC"/>
    <property type="match status" value="2"/>
</dbReference>
<dbReference type="SUPFAM" id="SSF47353">
    <property type="entry name" value="Retrovirus capsid dimerization domain-like"/>
    <property type="match status" value="1"/>
</dbReference>
<protein>
    <submittedName>
        <fullName evidence="4">GAK6 protein</fullName>
    </submittedName>
</protein>
<keyword evidence="1" id="KW-0479">Metal-binding</keyword>
<dbReference type="InterPro" id="IPR001878">
    <property type="entry name" value="Znf_CCHC"/>
</dbReference>
<dbReference type="PANTHER" id="PTHR40389">
    <property type="entry name" value="ENDOGENOUS RETROVIRUS GROUP K MEMBER 24 GAG POLYPROTEIN-RELATED"/>
    <property type="match status" value="1"/>
</dbReference>
<reference evidence="4 5" key="1">
    <citation type="submission" date="2019-09" db="EMBL/GenBank/DDBJ databases">
        <title>Bird 10,000 Genomes (B10K) Project - Family phase.</title>
        <authorList>
            <person name="Zhang G."/>
        </authorList>
    </citation>
    <scope>NUCLEOTIDE SEQUENCE [LARGE SCALE GENOMIC DNA]</scope>
    <source>
        <strain evidence="4">B10K-DU-001-23</strain>
        <tissue evidence="4">Muscle</tissue>
    </source>
</reference>
<dbReference type="Gene3D" id="4.10.60.10">
    <property type="entry name" value="Zinc finger, CCHC-type"/>
    <property type="match status" value="1"/>
</dbReference>
<dbReference type="Pfam" id="PF14787">
    <property type="entry name" value="zf-CCHC_5"/>
    <property type="match status" value="1"/>
</dbReference>
<comment type="caution">
    <text evidence="4">The sequence shown here is derived from an EMBL/GenBank/DDBJ whole genome shotgun (WGS) entry which is preliminary data.</text>
</comment>